<feature type="transmembrane region" description="Helical" evidence="10">
    <location>
        <begin position="449"/>
        <end position="473"/>
    </location>
</feature>
<comment type="cofactor">
    <cofactor evidence="1">
        <name>heme</name>
        <dbReference type="ChEBI" id="CHEBI:30413"/>
    </cofactor>
</comment>
<keyword evidence="9" id="KW-0679">Respiratory chain</keyword>
<dbReference type="InterPro" id="IPR000883">
    <property type="entry name" value="Cyt_C_Oxase_1"/>
</dbReference>
<keyword evidence="9 12" id="KW-0496">Mitochondrion</keyword>
<evidence type="ECO:0000259" key="11">
    <source>
        <dbReference type="PROSITE" id="PS50855"/>
    </source>
</evidence>
<dbReference type="GO" id="GO:0020037">
    <property type="term" value="F:heme binding"/>
    <property type="evidence" value="ECO:0007669"/>
    <property type="project" value="InterPro"/>
</dbReference>
<dbReference type="GO" id="GO:0005743">
    <property type="term" value="C:mitochondrial inner membrane"/>
    <property type="evidence" value="ECO:0007669"/>
    <property type="project" value="UniProtKB-SubCell"/>
</dbReference>
<evidence type="ECO:0000256" key="5">
    <source>
        <dbReference type="ARBA" id="ARBA00015947"/>
    </source>
</evidence>
<feature type="transmembrane region" description="Helical" evidence="10">
    <location>
        <begin position="21"/>
        <end position="44"/>
    </location>
</feature>
<evidence type="ECO:0000256" key="3">
    <source>
        <dbReference type="ARBA" id="ARBA00004673"/>
    </source>
</evidence>
<evidence type="ECO:0000256" key="8">
    <source>
        <dbReference type="ARBA" id="ARBA00023136"/>
    </source>
</evidence>
<accession>N0DR39</accession>
<evidence type="ECO:0000256" key="9">
    <source>
        <dbReference type="RuleBase" id="RU000369"/>
    </source>
</evidence>
<feature type="transmembrane region" description="Helical" evidence="10">
    <location>
        <begin position="64"/>
        <end position="86"/>
    </location>
</feature>
<reference evidence="12" key="1">
    <citation type="journal article" date="2013" name="Int. J. Parasitol.">
        <title>Molecular phylogeny of the genus Taenia (Cestoda: Taeniidae): Proposals for the resurrection of Hydatigera Lamarck, 1816 and the creation of a new genus Versteria.</title>
        <authorList>
            <person name="Nakao M."/>
            <person name="Lavikainen A."/>
            <person name="Iwaki T."/>
            <person name="Haukisalmi V."/>
            <person name="Konyaev S."/>
            <person name="Oku Y."/>
            <person name="Okamoto M."/>
            <person name="Ito A."/>
        </authorList>
    </citation>
    <scope>NUCLEOTIDE SEQUENCE</scope>
</reference>
<organism evidence="12">
    <name type="scientific">Dipylidium caninum</name>
    <name type="common">Double-pored dog tapeworm</name>
    <dbReference type="NCBI Taxonomy" id="66787"/>
    <lineage>
        <taxon>Eukaryota</taxon>
        <taxon>Metazoa</taxon>
        <taxon>Spiralia</taxon>
        <taxon>Lophotrochozoa</taxon>
        <taxon>Platyhelminthes</taxon>
        <taxon>Cestoda</taxon>
        <taxon>Eucestoda</taxon>
        <taxon>Cyclophyllidea</taxon>
        <taxon>Dipylidiidae</taxon>
        <taxon>Dipylidium</taxon>
    </lineage>
</organism>
<keyword evidence="9" id="KW-0349">Heme</keyword>
<comment type="catalytic activity">
    <reaction evidence="9">
        <text>4 Fe(II)-[cytochrome c] + O2 + 8 H(+)(in) = 4 Fe(III)-[cytochrome c] + 2 H2O + 4 H(+)(out)</text>
        <dbReference type="Rhea" id="RHEA:11436"/>
        <dbReference type="Rhea" id="RHEA-COMP:10350"/>
        <dbReference type="Rhea" id="RHEA-COMP:14399"/>
        <dbReference type="ChEBI" id="CHEBI:15377"/>
        <dbReference type="ChEBI" id="CHEBI:15378"/>
        <dbReference type="ChEBI" id="CHEBI:15379"/>
        <dbReference type="ChEBI" id="CHEBI:29033"/>
        <dbReference type="ChEBI" id="CHEBI:29034"/>
        <dbReference type="EC" id="7.1.1.9"/>
    </reaction>
</comment>
<dbReference type="Gene3D" id="1.20.210.10">
    <property type="entry name" value="Cytochrome c oxidase-like, subunit I domain"/>
    <property type="match status" value="1"/>
</dbReference>
<comment type="pathway">
    <text evidence="3 9">Energy metabolism; oxidative phosphorylation.</text>
</comment>
<dbReference type="PANTHER" id="PTHR10422:SF18">
    <property type="entry name" value="CYTOCHROME C OXIDASE SUBUNIT 1"/>
    <property type="match status" value="1"/>
</dbReference>
<keyword evidence="9" id="KW-0408">Iron</keyword>
<keyword evidence="9" id="KW-0999">Mitochondrion inner membrane</keyword>
<keyword evidence="6 9" id="KW-0812">Transmembrane</keyword>
<feature type="transmembrane region" description="Helical" evidence="10">
    <location>
        <begin position="337"/>
        <end position="357"/>
    </location>
</feature>
<comment type="function">
    <text evidence="9">Component of the cytochrome c oxidase, the last enzyme in the mitochondrial electron transport chain which drives oxidative phosphorylation. The respiratory chain contains 3 multisubunit complexes succinate dehydrogenase (complex II, CII), ubiquinol-cytochrome c oxidoreductase (cytochrome b-c1 complex, complex III, CIII) and cytochrome c oxidase (complex IV, CIV), that cooperate to transfer electrons derived from NADH and succinate to molecular oxygen, creating an electrochemical gradient over the inner membrane that drives transmembrane transport and the ATP synthase. Cytochrome c oxidase is the component of the respiratory chain that catalyzes the reduction of oxygen to water. Electrons originating from reduced cytochrome c in the intermembrane space (IMS) are transferred via the dinuclear copper A center (CU(A)) of subunit 2 and heme A of subunit 1 to the active site in subunit 1, a binuclear center (BNC) formed by heme A3 and copper B (CU(B)). The BNC reduces molecular oxygen to 2 water molecules using 4 electrons from cytochrome c in the IMS and 4 protons from the mitochondrial matrix.</text>
</comment>
<dbReference type="GO" id="GO:0006123">
    <property type="term" value="P:mitochondrial electron transport, cytochrome c to oxygen"/>
    <property type="evidence" value="ECO:0007669"/>
    <property type="project" value="TreeGrafter"/>
</dbReference>
<keyword evidence="9" id="KW-0249">Electron transport</keyword>
<evidence type="ECO:0000256" key="6">
    <source>
        <dbReference type="ARBA" id="ARBA00022692"/>
    </source>
</evidence>
<dbReference type="InterPro" id="IPR036927">
    <property type="entry name" value="Cyt_c_oxase-like_su1_sf"/>
</dbReference>
<keyword evidence="9" id="KW-0186">Copper</keyword>
<dbReference type="PRINTS" id="PR01165">
    <property type="entry name" value="CYCOXIDASEI"/>
</dbReference>
<sequence length="580" mass="65937">MFFLKLFSWLYTLDHKRVGMIYTVLGVWSGFVGLSFSLLIRVNFLEPYYNVIPLDCYNFLVTNHGIIMIFFFLMPILIGGFGNYLLPLLGGLSDLNLPRLNALSAWLLIPSVIFLFISMCLGAGVGWTFYPPLSSFTFSGKGVDFLMFSLHLAGISSVFSSINFICTLYSIFSSNVGTRSSIVLWSYLFTSLLLLLTLPVLAAAITMLLFDRNFSSAFFDPLGGGDPVLFQHMFWFFGHPEVYVLILPGFGIISHVCLCSSIANDAFGFYGLLFAMFSIVCLGSSVWGHHMFTVGLDVKTAVFFSSVTMIIGVPTGIKVFTWLYMLLNSKMNKGDPVIWWIISFIVLFTFGGVTGIILSACVLDNVLHDTWFVVAHFHYVMSLGSYISIIIMFIWWWPLITGLSLNKCLLQCQCIVSNIGFNLCFFPMHYFGMCGLPRRVCIYEVSYSWVNLVCTIGSFITAFSGCFFVFILWESIVSNNVVLGFYGSSGFLTNFVYVPVGYHNDYFTYSYSIDYTYGVYNMHWIGPDLYIVNVDHLVYLNYSFCNSKLVYFYWSWSIGCYYWFCWTFLPFASCSLDFFN</sequence>
<gene>
    <name evidence="12" type="primary">cox1</name>
</gene>
<feature type="transmembrane region" description="Helical" evidence="10">
    <location>
        <begin position="269"/>
        <end position="289"/>
    </location>
</feature>
<dbReference type="InterPro" id="IPR023616">
    <property type="entry name" value="Cyt_c_oxase-like_su1_dom"/>
</dbReference>
<feature type="transmembrane region" description="Helical" evidence="10">
    <location>
        <begin position="184"/>
        <end position="210"/>
    </location>
</feature>
<keyword evidence="7 10" id="KW-1133">Transmembrane helix</keyword>
<dbReference type="InterPro" id="IPR023615">
    <property type="entry name" value="Cyt_c_Oxase_su1_BS"/>
</dbReference>
<feature type="domain" description="Cytochrome oxidase subunit I profile" evidence="11">
    <location>
        <begin position="3"/>
        <end position="525"/>
    </location>
</feature>
<dbReference type="EMBL" id="AB732959">
    <property type="protein sequence ID" value="BAN15722.1"/>
    <property type="molecule type" value="Genomic_DNA"/>
</dbReference>
<keyword evidence="9" id="KW-0813">Transport</keyword>
<dbReference type="Pfam" id="PF00115">
    <property type="entry name" value="COX1"/>
    <property type="match status" value="1"/>
</dbReference>
<evidence type="ECO:0000256" key="1">
    <source>
        <dbReference type="ARBA" id="ARBA00001971"/>
    </source>
</evidence>
<feature type="transmembrane region" description="Helical" evidence="10">
    <location>
        <begin position="301"/>
        <end position="325"/>
    </location>
</feature>
<keyword evidence="8 9" id="KW-0472">Membrane</keyword>
<name>N0DR39_DIPCN</name>
<feature type="transmembrane region" description="Helical" evidence="10">
    <location>
        <begin position="242"/>
        <end position="262"/>
    </location>
</feature>
<keyword evidence="9" id="KW-0479">Metal-binding</keyword>
<feature type="transmembrane region" description="Helical" evidence="10">
    <location>
        <begin position="409"/>
        <end position="429"/>
    </location>
</feature>
<feature type="transmembrane region" description="Helical" evidence="10">
    <location>
        <begin position="377"/>
        <end position="397"/>
    </location>
</feature>
<comment type="similarity">
    <text evidence="4 9">Belongs to the heme-copper respiratory oxidase family.</text>
</comment>
<geneLocation type="mitochondrion" evidence="12"/>
<evidence type="ECO:0000256" key="2">
    <source>
        <dbReference type="ARBA" id="ARBA00004141"/>
    </source>
</evidence>
<evidence type="ECO:0000313" key="12">
    <source>
        <dbReference type="EMBL" id="BAN15722.1"/>
    </source>
</evidence>
<dbReference type="PANTHER" id="PTHR10422">
    <property type="entry name" value="CYTOCHROME C OXIDASE SUBUNIT 1"/>
    <property type="match status" value="1"/>
</dbReference>
<dbReference type="PROSITE" id="PS00077">
    <property type="entry name" value="COX1_CUB"/>
    <property type="match status" value="1"/>
</dbReference>
<dbReference type="GO" id="GO:0004129">
    <property type="term" value="F:cytochrome-c oxidase activity"/>
    <property type="evidence" value="ECO:0007669"/>
    <property type="project" value="UniProtKB-EC"/>
</dbReference>
<dbReference type="GO" id="GO:0046872">
    <property type="term" value="F:metal ion binding"/>
    <property type="evidence" value="ECO:0007669"/>
    <property type="project" value="UniProtKB-KW"/>
</dbReference>
<dbReference type="SUPFAM" id="SSF81442">
    <property type="entry name" value="Cytochrome c oxidase subunit I-like"/>
    <property type="match status" value="1"/>
</dbReference>
<proteinExistence type="inferred from homology"/>
<dbReference type="EC" id="7.1.1.9" evidence="9"/>
<feature type="transmembrane region" description="Helical" evidence="10">
    <location>
        <begin position="107"/>
        <end position="130"/>
    </location>
</feature>
<dbReference type="AlphaFoldDB" id="N0DR39"/>
<comment type="subcellular location">
    <subcellularLocation>
        <location evidence="2">Membrane</location>
        <topology evidence="2">Multi-pass membrane protein</topology>
    </subcellularLocation>
    <subcellularLocation>
        <location evidence="9">Mitochondrion inner membrane</location>
        <topology evidence="9">Multi-pass membrane protein</topology>
    </subcellularLocation>
</comment>
<feature type="transmembrane region" description="Helical" evidence="10">
    <location>
        <begin position="150"/>
        <end position="172"/>
    </location>
</feature>
<dbReference type="GO" id="GO:0015990">
    <property type="term" value="P:electron transport coupled proton transport"/>
    <property type="evidence" value="ECO:0007669"/>
    <property type="project" value="TreeGrafter"/>
</dbReference>
<dbReference type="UniPathway" id="UPA00705"/>
<dbReference type="PROSITE" id="PS50855">
    <property type="entry name" value="COX1"/>
    <property type="match status" value="1"/>
</dbReference>
<feature type="transmembrane region" description="Helical" evidence="10">
    <location>
        <begin position="480"/>
        <end position="500"/>
    </location>
</feature>
<evidence type="ECO:0000256" key="10">
    <source>
        <dbReference type="SAM" id="Phobius"/>
    </source>
</evidence>
<protein>
    <recommendedName>
        <fullName evidence="5 9">Cytochrome c oxidase subunit 1</fullName>
        <ecNumber evidence="9">7.1.1.9</ecNumber>
    </recommendedName>
</protein>
<evidence type="ECO:0000256" key="4">
    <source>
        <dbReference type="ARBA" id="ARBA00009578"/>
    </source>
</evidence>
<evidence type="ECO:0000256" key="7">
    <source>
        <dbReference type="ARBA" id="ARBA00022989"/>
    </source>
</evidence>